<dbReference type="SUPFAM" id="SSF46689">
    <property type="entry name" value="Homeodomain-like"/>
    <property type="match status" value="1"/>
</dbReference>
<dbReference type="InterPro" id="IPR050109">
    <property type="entry name" value="HTH-type_TetR-like_transc_reg"/>
</dbReference>
<keyword evidence="1 2" id="KW-0238">DNA-binding</keyword>
<dbReference type="Pfam" id="PF00440">
    <property type="entry name" value="TetR_N"/>
    <property type="match status" value="1"/>
</dbReference>
<accession>A0ABP4FJC9</accession>
<dbReference type="PANTHER" id="PTHR30055:SF235">
    <property type="entry name" value="TRANSCRIPTIONAL REGULATORY PROTEIN"/>
    <property type="match status" value="1"/>
</dbReference>
<protein>
    <submittedName>
        <fullName evidence="4">TetR family transcriptional regulator</fullName>
    </submittedName>
</protein>
<organism evidence="4 5">
    <name type="scientific">Streptomyces hebeiensis</name>
    <dbReference type="NCBI Taxonomy" id="229486"/>
    <lineage>
        <taxon>Bacteria</taxon>
        <taxon>Bacillati</taxon>
        <taxon>Actinomycetota</taxon>
        <taxon>Actinomycetes</taxon>
        <taxon>Kitasatosporales</taxon>
        <taxon>Streptomycetaceae</taxon>
        <taxon>Streptomyces</taxon>
    </lineage>
</organism>
<sequence length="199" mass="21628">MGMEREPAGADEKPRRSDVTRAAILEAARDRFAVDGYDRATIRAVARDARIDPSMVMRYYGSKEGLFAAASAIDLGLPSLADTPREEAGARLVRHFLHRWEDDGTLNALVRVGVTHPAGADRIYTVFREQLTPLVAAVCPDPAEAPTRAALVVSQVLGMALNRYVLKLPPAVEMGHDEIVAWLAPTVQRYLTAAGPRVG</sequence>
<dbReference type="PROSITE" id="PS50977">
    <property type="entry name" value="HTH_TETR_2"/>
    <property type="match status" value="1"/>
</dbReference>
<name>A0ABP4FJC9_9ACTN</name>
<evidence type="ECO:0000259" key="3">
    <source>
        <dbReference type="PROSITE" id="PS50977"/>
    </source>
</evidence>
<dbReference type="Gene3D" id="1.10.10.60">
    <property type="entry name" value="Homeodomain-like"/>
    <property type="match status" value="1"/>
</dbReference>
<evidence type="ECO:0000313" key="5">
    <source>
        <dbReference type="Proteomes" id="UP001501371"/>
    </source>
</evidence>
<evidence type="ECO:0000256" key="1">
    <source>
        <dbReference type="ARBA" id="ARBA00023125"/>
    </source>
</evidence>
<feature type="domain" description="HTH tetR-type" evidence="3">
    <location>
        <begin position="18"/>
        <end position="78"/>
    </location>
</feature>
<evidence type="ECO:0000313" key="4">
    <source>
        <dbReference type="EMBL" id="GAA1184638.1"/>
    </source>
</evidence>
<proteinExistence type="predicted"/>
<dbReference type="InterPro" id="IPR009057">
    <property type="entry name" value="Homeodomain-like_sf"/>
</dbReference>
<dbReference type="InterPro" id="IPR036271">
    <property type="entry name" value="Tet_transcr_reg_TetR-rel_C_sf"/>
</dbReference>
<dbReference type="InterPro" id="IPR001647">
    <property type="entry name" value="HTH_TetR"/>
</dbReference>
<dbReference type="SUPFAM" id="SSF48498">
    <property type="entry name" value="Tetracyclin repressor-like, C-terminal domain"/>
    <property type="match status" value="1"/>
</dbReference>
<gene>
    <name evidence="4" type="ORF">GCM10009654_47790</name>
</gene>
<dbReference type="Gene3D" id="1.10.357.10">
    <property type="entry name" value="Tetracycline Repressor, domain 2"/>
    <property type="match status" value="1"/>
</dbReference>
<dbReference type="Pfam" id="PF17920">
    <property type="entry name" value="TetR_C_16"/>
    <property type="match status" value="1"/>
</dbReference>
<comment type="caution">
    <text evidence="4">The sequence shown here is derived from an EMBL/GenBank/DDBJ whole genome shotgun (WGS) entry which is preliminary data.</text>
</comment>
<dbReference type="PANTHER" id="PTHR30055">
    <property type="entry name" value="HTH-TYPE TRANSCRIPTIONAL REGULATOR RUTR"/>
    <property type="match status" value="1"/>
</dbReference>
<dbReference type="InterPro" id="IPR041678">
    <property type="entry name" value="TetR_C_16"/>
</dbReference>
<evidence type="ECO:0000256" key="2">
    <source>
        <dbReference type="PROSITE-ProRule" id="PRU00335"/>
    </source>
</evidence>
<dbReference type="Proteomes" id="UP001501371">
    <property type="component" value="Unassembled WGS sequence"/>
</dbReference>
<feature type="DNA-binding region" description="H-T-H motif" evidence="2">
    <location>
        <begin position="41"/>
        <end position="60"/>
    </location>
</feature>
<dbReference type="EMBL" id="BAAAKV010000046">
    <property type="protein sequence ID" value="GAA1184638.1"/>
    <property type="molecule type" value="Genomic_DNA"/>
</dbReference>
<reference evidence="5" key="1">
    <citation type="journal article" date="2019" name="Int. J. Syst. Evol. Microbiol.">
        <title>The Global Catalogue of Microorganisms (GCM) 10K type strain sequencing project: providing services to taxonomists for standard genome sequencing and annotation.</title>
        <authorList>
            <consortium name="The Broad Institute Genomics Platform"/>
            <consortium name="The Broad Institute Genome Sequencing Center for Infectious Disease"/>
            <person name="Wu L."/>
            <person name="Ma J."/>
        </authorList>
    </citation>
    <scope>NUCLEOTIDE SEQUENCE [LARGE SCALE GENOMIC DNA]</scope>
    <source>
        <strain evidence="5">JCM 12696</strain>
    </source>
</reference>
<keyword evidence="5" id="KW-1185">Reference proteome</keyword>